<reference evidence="9 10" key="1">
    <citation type="journal article" date="2011" name="PLoS Pathog.">
        <title>Endophytic Life Strategies Decoded by Genome and Transcriptome Analyses of the Mutualistic Root Symbiont Piriformospora indica.</title>
        <authorList>
            <person name="Zuccaro A."/>
            <person name="Lahrmann U."/>
            <person name="Guldener U."/>
            <person name="Langen G."/>
            <person name="Pfiffi S."/>
            <person name="Biedenkopf D."/>
            <person name="Wong P."/>
            <person name="Samans B."/>
            <person name="Grimm C."/>
            <person name="Basiewicz M."/>
            <person name="Murat C."/>
            <person name="Martin F."/>
            <person name="Kogel K.H."/>
        </authorList>
    </citation>
    <scope>NUCLEOTIDE SEQUENCE [LARGE SCALE GENOMIC DNA]</scope>
    <source>
        <strain evidence="9 10">DSM 11827</strain>
    </source>
</reference>
<dbReference type="PANTHER" id="PTHR33281">
    <property type="entry name" value="UPF0187 PROTEIN YNEE"/>
    <property type="match status" value="1"/>
</dbReference>
<keyword evidence="4" id="KW-0812">Transmembrane</keyword>
<sequence length="497" mass="56606">MISGVSVVLRTSDFTNDLIAELVFFSLVATMVTLVSKTKYNLGISPQMLTVLGTVLGLVVSFRTSSAYDRYWEGRKLWSSIELSSRQMAQIIWIHVPIDRKADPARPQLSEDESRARAIIEKRSMINLVQAFSVSMKHFLRSEEGIYYQDLYPLICFLPRYVDAGPDGKRTQDPSSSQTSAGGNGTVGAAGTQWTAVGSDELPLWYESPLKKKKYKPSSKPKRQRTFDPEKVLPTVESDIPLRPARLPPKFSIWALFPFLLPFRWVAKKLSRRVRERILREGDERTISGKVKKPAKVESNVPLEVTLYLSSYLAFLLKNGLLQAALATAYANQLQSFQDCMTAMERVRNTPIPFAYQVHLRMSIWIYLFLLPFEVYSSFKWLTIPMTLFASFLILGFLEIGQEIENPFSYEANDLDLDGFCLEIQRELHEITAHAVRDPSEYIFSDYNQPFAPCDRDNASTIIGSKKYASQQGMGTLRRTLLHNWQQVSESTRDTEL</sequence>
<evidence type="ECO:0000256" key="3">
    <source>
        <dbReference type="ARBA" id="ARBA00022475"/>
    </source>
</evidence>
<protein>
    <submittedName>
        <fullName evidence="9">Uncharacterized protein</fullName>
    </submittedName>
</protein>
<evidence type="ECO:0000256" key="5">
    <source>
        <dbReference type="ARBA" id="ARBA00022989"/>
    </source>
</evidence>
<keyword evidence="6" id="KW-0406">Ion transport</keyword>
<evidence type="ECO:0000256" key="1">
    <source>
        <dbReference type="ARBA" id="ARBA00004651"/>
    </source>
</evidence>
<evidence type="ECO:0000256" key="8">
    <source>
        <dbReference type="SAM" id="MobiDB-lite"/>
    </source>
</evidence>
<dbReference type="STRING" id="1109443.G4TMF3"/>
<keyword evidence="10" id="KW-1185">Reference proteome</keyword>
<evidence type="ECO:0000256" key="6">
    <source>
        <dbReference type="ARBA" id="ARBA00023065"/>
    </source>
</evidence>
<dbReference type="Proteomes" id="UP000007148">
    <property type="component" value="Unassembled WGS sequence"/>
</dbReference>
<dbReference type="eggNOG" id="ENOG502RZS9">
    <property type="taxonomic scope" value="Eukaryota"/>
</dbReference>
<dbReference type="HOGENOM" id="CLU_029790_6_1_1"/>
<evidence type="ECO:0000313" key="10">
    <source>
        <dbReference type="Proteomes" id="UP000007148"/>
    </source>
</evidence>
<dbReference type="PANTHER" id="PTHR33281:SF19">
    <property type="entry name" value="VOLTAGE-DEPENDENT ANION CHANNEL-FORMING PROTEIN YNEE"/>
    <property type="match status" value="1"/>
</dbReference>
<organism evidence="9 10">
    <name type="scientific">Serendipita indica (strain DSM 11827)</name>
    <name type="common">Root endophyte fungus</name>
    <name type="synonym">Piriformospora indica</name>
    <dbReference type="NCBI Taxonomy" id="1109443"/>
    <lineage>
        <taxon>Eukaryota</taxon>
        <taxon>Fungi</taxon>
        <taxon>Dikarya</taxon>
        <taxon>Basidiomycota</taxon>
        <taxon>Agaricomycotina</taxon>
        <taxon>Agaricomycetes</taxon>
        <taxon>Sebacinales</taxon>
        <taxon>Serendipitaceae</taxon>
        <taxon>Serendipita</taxon>
    </lineage>
</organism>
<evidence type="ECO:0000256" key="2">
    <source>
        <dbReference type="ARBA" id="ARBA00022448"/>
    </source>
</evidence>
<keyword evidence="2" id="KW-0813">Transport</keyword>
<dbReference type="InterPro" id="IPR044669">
    <property type="entry name" value="YneE/VCCN1/2-like"/>
</dbReference>
<dbReference type="AlphaFoldDB" id="G4TMF3"/>
<name>G4TMF3_SERID</name>
<dbReference type="EMBL" id="CAFZ01000167">
    <property type="protein sequence ID" value="CCA72488.1"/>
    <property type="molecule type" value="Genomic_DNA"/>
</dbReference>
<dbReference type="OrthoDB" id="1368at2759"/>
<dbReference type="GO" id="GO:0005886">
    <property type="term" value="C:plasma membrane"/>
    <property type="evidence" value="ECO:0007669"/>
    <property type="project" value="UniProtKB-SubCell"/>
</dbReference>
<accession>G4TMF3</accession>
<dbReference type="OMA" id="VYSEHPL"/>
<keyword evidence="7" id="KW-0472">Membrane</keyword>
<keyword evidence="3" id="KW-1003">Cell membrane</keyword>
<evidence type="ECO:0000256" key="4">
    <source>
        <dbReference type="ARBA" id="ARBA00022692"/>
    </source>
</evidence>
<proteinExistence type="predicted"/>
<comment type="caution">
    <text evidence="9">The sequence shown here is derived from an EMBL/GenBank/DDBJ whole genome shotgun (WGS) entry which is preliminary data.</text>
</comment>
<evidence type="ECO:0000313" key="9">
    <source>
        <dbReference type="EMBL" id="CCA72488.1"/>
    </source>
</evidence>
<keyword evidence="5" id="KW-1133">Transmembrane helix</keyword>
<dbReference type="Pfam" id="PF25539">
    <property type="entry name" value="Bestrophin_2"/>
    <property type="match status" value="2"/>
</dbReference>
<evidence type="ECO:0000256" key="7">
    <source>
        <dbReference type="ARBA" id="ARBA00023136"/>
    </source>
</evidence>
<gene>
    <name evidence="9" type="ORF">PIIN_06423</name>
</gene>
<feature type="region of interest" description="Disordered" evidence="8">
    <location>
        <begin position="167"/>
        <end position="191"/>
    </location>
</feature>
<dbReference type="GO" id="GO:0005254">
    <property type="term" value="F:chloride channel activity"/>
    <property type="evidence" value="ECO:0007669"/>
    <property type="project" value="InterPro"/>
</dbReference>
<dbReference type="InParanoid" id="G4TMF3"/>
<comment type="subcellular location">
    <subcellularLocation>
        <location evidence="1">Cell membrane</location>
        <topology evidence="1">Multi-pass membrane protein</topology>
    </subcellularLocation>
</comment>